<evidence type="ECO:0000259" key="1">
    <source>
        <dbReference type="Pfam" id="PF08276"/>
    </source>
</evidence>
<dbReference type="InterPro" id="IPR025558">
    <property type="entry name" value="DUF4283"/>
</dbReference>
<feature type="non-terminal residue" evidence="3">
    <location>
        <position position="139"/>
    </location>
</feature>
<organism evidence="3 4">
    <name type="scientific">Solanum commersonii</name>
    <name type="common">Commerson's wild potato</name>
    <name type="synonym">Commerson's nightshade</name>
    <dbReference type="NCBI Taxonomy" id="4109"/>
    <lineage>
        <taxon>Eukaryota</taxon>
        <taxon>Viridiplantae</taxon>
        <taxon>Streptophyta</taxon>
        <taxon>Embryophyta</taxon>
        <taxon>Tracheophyta</taxon>
        <taxon>Spermatophyta</taxon>
        <taxon>Magnoliopsida</taxon>
        <taxon>eudicotyledons</taxon>
        <taxon>Gunneridae</taxon>
        <taxon>Pentapetalae</taxon>
        <taxon>asterids</taxon>
        <taxon>lamiids</taxon>
        <taxon>Solanales</taxon>
        <taxon>Solanaceae</taxon>
        <taxon>Solanoideae</taxon>
        <taxon>Solaneae</taxon>
        <taxon>Solanum</taxon>
    </lineage>
</organism>
<comment type="caution">
    <text evidence="3">The sequence shown here is derived from an EMBL/GenBank/DDBJ whole genome shotgun (WGS) entry which is preliminary data.</text>
</comment>
<dbReference type="Pfam" id="PF08276">
    <property type="entry name" value="PAN_2"/>
    <property type="match status" value="1"/>
</dbReference>
<feature type="domain" description="DUF4283" evidence="2">
    <location>
        <begin position="1"/>
        <end position="56"/>
    </location>
</feature>
<evidence type="ECO:0000313" key="3">
    <source>
        <dbReference type="EMBL" id="KAG5590142.1"/>
    </source>
</evidence>
<evidence type="ECO:0000259" key="2">
    <source>
        <dbReference type="Pfam" id="PF14111"/>
    </source>
</evidence>
<dbReference type="PANTHER" id="PTHR33233">
    <property type="entry name" value="ENDONUCLEASE/EXONUCLEASE/PHOSPHATASE"/>
    <property type="match status" value="1"/>
</dbReference>
<dbReference type="Proteomes" id="UP000824120">
    <property type="component" value="Chromosome 8"/>
</dbReference>
<dbReference type="PANTHER" id="PTHR33233:SF17">
    <property type="entry name" value="DUF4283 DOMAIN-CONTAINING PROTEIN"/>
    <property type="match status" value="1"/>
</dbReference>
<accession>A0A9J5XT66</accession>
<keyword evidence="4" id="KW-1185">Reference proteome</keyword>
<dbReference type="EMBL" id="JACXVP010000008">
    <property type="protein sequence ID" value="KAG5590142.1"/>
    <property type="molecule type" value="Genomic_DNA"/>
</dbReference>
<gene>
    <name evidence="3" type="ORF">H5410_040656</name>
</gene>
<name>A0A9J5XT66_SOLCO</name>
<proteinExistence type="predicted"/>
<protein>
    <submittedName>
        <fullName evidence="3">Uncharacterized protein</fullName>
    </submittedName>
</protein>
<feature type="non-terminal residue" evidence="3">
    <location>
        <position position="1"/>
    </location>
</feature>
<dbReference type="CDD" id="cd01098">
    <property type="entry name" value="PAN_AP_plant"/>
    <property type="match status" value="1"/>
</dbReference>
<feature type="domain" description="Apple" evidence="1">
    <location>
        <begin position="82"/>
        <end position="116"/>
    </location>
</feature>
<reference evidence="3 4" key="1">
    <citation type="submission" date="2020-09" db="EMBL/GenBank/DDBJ databases">
        <title>De no assembly of potato wild relative species, Solanum commersonii.</title>
        <authorList>
            <person name="Cho K."/>
        </authorList>
    </citation>
    <scope>NUCLEOTIDE SEQUENCE [LARGE SCALE GENOMIC DNA]</scope>
    <source>
        <strain evidence="3">LZ3.2</strain>
        <tissue evidence="3">Leaf</tissue>
    </source>
</reference>
<dbReference type="AlphaFoldDB" id="A0A9J5XT66"/>
<evidence type="ECO:0000313" key="4">
    <source>
        <dbReference type="Proteomes" id="UP000824120"/>
    </source>
</evidence>
<dbReference type="Pfam" id="PF14111">
    <property type="entry name" value="DUF4283"/>
    <property type="match status" value="1"/>
</dbReference>
<sequence>TEKLKKFVILYVVGTESTIASLERFIASLWNFAAKPEFCYHNEGYFMVLFDSMEERIERALSKIGSGLEVPIYADNCTTHTEELCFRNCSRVAYAKLDIAGTNEVCLLWFDELVDIREFDSSGQDIYIKLDSSETEIST</sequence>
<dbReference type="OrthoDB" id="1933550at2759"/>
<dbReference type="InterPro" id="IPR003609">
    <property type="entry name" value="Pan_app"/>
</dbReference>